<dbReference type="Proteomes" id="UP001213681">
    <property type="component" value="Unassembled WGS sequence"/>
</dbReference>
<name>A0AAD6C4Z4_9EURO</name>
<protein>
    <submittedName>
        <fullName evidence="2">Uncharacterized protein</fullName>
    </submittedName>
</protein>
<evidence type="ECO:0000313" key="2">
    <source>
        <dbReference type="EMBL" id="KAJ5450196.1"/>
    </source>
</evidence>
<feature type="region of interest" description="Disordered" evidence="1">
    <location>
        <begin position="53"/>
        <end position="77"/>
    </location>
</feature>
<comment type="caution">
    <text evidence="2">The sequence shown here is derived from an EMBL/GenBank/DDBJ whole genome shotgun (WGS) entry which is preliminary data.</text>
</comment>
<evidence type="ECO:0000256" key="1">
    <source>
        <dbReference type="SAM" id="MobiDB-lite"/>
    </source>
</evidence>
<sequence>MAAVQTEKVDDLLGHTIDTISVVKLRQIFKTICKVCPEAKKHAEELLLADTKDAKPGPRVNEDGQEDKDALAKEESTKRPVPRYAFCGNCEKEFDVTTNTSTSCLYHTMADEPDECLYEDNPTCPSDPDSMEAREQYPEFFTFKCCGRNREEDEPCTVGWHQELNEEKQPYWKRARVGYGAAYV</sequence>
<dbReference type="RefSeq" id="XP_056765731.1">
    <property type="nucleotide sequence ID" value="XM_056910027.1"/>
</dbReference>
<dbReference type="GeneID" id="81600270"/>
<keyword evidence="3" id="KW-1185">Reference proteome</keyword>
<accession>A0AAD6C4Z4</accession>
<dbReference type="AlphaFoldDB" id="A0AAD6C4Z4"/>
<proteinExistence type="predicted"/>
<evidence type="ECO:0000313" key="3">
    <source>
        <dbReference type="Proteomes" id="UP001213681"/>
    </source>
</evidence>
<reference evidence="2" key="1">
    <citation type="submission" date="2022-12" db="EMBL/GenBank/DDBJ databases">
        <authorList>
            <person name="Petersen C."/>
        </authorList>
    </citation>
    <scope>NUCLEOTIDE SEQUENCE</scope>
    <source>
        <strain evidence="2">IBT 16125</strain>
    </source>
</reference>
<dbReference type="PANTHER" id="PTHR38167">
    <property type="entry name" value="C2H2-TYPE DOMAIN-CONTAINING PROTEIN"/>
    <property type="match status" value="1"/>
</dbReference>
<gene>
    <name evidence="2" type="ORF">N7458_006645</name>
</gene>
<organism evidence="2 3">
    <name type="scientific">Penicillium daleae</name>
    <dbReference type="NCBI Taxonomy" id="63821"/>
    <lineage>
        <taxon>Eukaryota</taxon>
        <taxon>Fungi</taxon>
        <taxon>Dikarya</taxon>
        <taxon>Ascomycota</taxon>
        <taxon>Pezizomycotina</taxon>
        <taxon>Eurotiomycetes</taxon>
        <taxon>Eurotiomycetidae</taxon>
        <taxon>Eurotiales</taxon>
        <taxon>Aspergillaceae</taxon>
        <taxon>Penicillium</taxon>
    </lineage>
</organism>
<dbReference type="EMBL" id="JAPVEA010000006">
    <property type="protein sequence ID" value="KAJ5450196.1"/>
    <property type="molecule type" value="Genomic_DNA"/>
</dbReference>
<dbReference type="PANTHER" id="PTHR38167:SF1">
    <property type="entry name" value="C2H2-TYPE DOMAIN-CONTAINING PROTEIN"/>
    <property type="match status" value="1"/>
</dbReference>
<reference evidence="2" key="2">
    <citation type="journal article" date="2023" name="IMA Fungus">
        <title>Comparative genomic study of the Penicillium genus elucidates a diverse pangenome and 15 lateral gene transfer events.</title>
        <authorList>
            <person name="Petersen C."/>
            <person name="Sorensen T."/>
            <person name="Nielsen M.R."/>
            <person name="Sondergaard T.E."/>
            <person name="Sorensen J.L."/>
            <person name="Fitzpatrick D.A."/>
            <person name="Frisvad J.C."/>
            <person name="Nielsen K.L."/>
        </authorList>
    </citation>
    <scope>NUCLEOTIDE SEQUENCE</scope>
    <source>
        <strain evidence="2">IBT 16125</strain>
    </source>
</reference>